<evidence type="ECO:0000313" key="11">
    <source>
        <dbReference type="Proteomes" id="UP000636891"/>
    </source>
</evidence>
<evidence type="ECO:0000256" key="8">
    <source>
        <dbReference type="ARBA" id="ARBA00023136"/>
    </source>
</evidence>
<dbReference type="Gene3D" id="1.10.357.140">
    <property type="entry name" value="UbiA prenyltransferase"/>
    <property type="match status" value="1"/>
</dbReference>
<dbReference type="PANTHER" id="PTHR11048">
    <property type="entry name" value="PRENYLTRANSFERASES"/>
    <property type="match status" value="1"/>
</dbReference>
<evidence type="ECO:0000256" key="3">
    <source>
        <dbReference type="ARBA" id="ARBA00005985"/>
    </source>
</evidence>
<dbReference type="InterPro" id="IPR000537">
    <property type="entry name" value="UbiA_prenyltransferase"/>
</dbReference>
<dbReference type="Gene3D" id="1.20.120.1780">
    <property type="entry name" value="UbiA prenyltransferase"/>
    <property type="match status" value="1"/>
</dbReference>
<keyword evidence="7 9" id="KW-1133">Transmembrane helix</keyword>
<feature type="transmembrane region" description="Helical" evidence="9">
    <location>
        <begin position="164"/>
        <end position="186"/>
    </location>
</feature>
<evidence type="ECO:0000256" key="9">
    <source>
        <dbReference type="SAM" id="Phobius"/>
    </source>
</evidence>
<comment type="cofactor">
    <cofactor evidence="1">
        <name>Mg(2+)</name>
        <dbReference type="ChEBI" id="CHEBI:18420"/>
    </cofactor>
</comment>
<evidence type="ECO:0000256" key="4">
    <source>
        <dbReference type="ARBA" id="ARBA00022475"/>
    </source>
</evidence>
<keyword evidence="8 9" id="KW-0472">Membrane</keyword>
<evidence type="ECO:0000256" key="1">
    <source>
        <dbReference type="ARBA" id="ARBA00001946"/>
    </source>
</evidence>
<dbReference type="InterPro" id="IPR044878">
    <property type="entry name" value="UbiA_sf"/>
</dbReference>
<evidence type="ECO:0000256" key="7">
    <source>
        <dbReference type="ARBA" id="ARBA00022989"/>
    </source>
</evidence>
<evidence type="ECO:0000313" key="10">
    <source>
        <dbReference type="EMBL" id="MBC5617712.1"/>
    </source>
</evidence>
<dbReference type="Pfam" id="PF01040">
    <property type="entry name" value="UbiA"/>
    <property type="match status" value="1"/>
</dbReference>
<comment type="caution">
    <text evidence="10">The sequence shown here is derived from an EMBL/GenBank/DDBJ whole genome shotgun (WGS) entry which is preliminary data.</text>
</comment>
<organism evidence="10 11">
    <name type="scientific">Alistipes hominis</name>
    <dbReference type="NCBI Taxonomy" id="2763015"/>
    <lineage>
        <taxon>Bacteria</taxon>
        <taxon>Pseudomonadati</taxon>
        <taxon>Bacteroidota</taxon>
        <taxon>Bacteroidia</taxon>
        <taxon>Bacteroidales</taxon>
        <taxon>Rikenellaceae</taxon>
        <taxon>Alistipes</taxon>
    </lineage>
</organism>
<evidence type="ECO:0000256" key="5">
    <source>
        <dbReference type="ARBA" id="ARBA00022679"/>
    </source>
</evidence>
<comment type="similarity">
    <text evidence="3">Belongs to the UbiA prenyltransferase family.</text>
</comment>
<dbReference type="InterPro" id="IPR006371">
    <property type="entry name" value="Polyprenyltransferase_UbiA-li"/>
</dbReference>
<accession>A0ABR7CQA0</accession>
<comment type="subcellular location">
    <subcellularLocation>
        <location evidence="2">Membrane</location>
        <topology evidence="2">Multi-pass membrane protein</topology>
    </subcellularLocation>
</comment>
<dbReference type="NCBIfam" id="TIGR01475">
    <property type="entry name" value="ubiA_other"/>
    <property type="match status" value="1"/>
</dbReference>
<dbReference type="PANTHER" id="PTHR11048:SF28">
    <property type="entry name" value="4-HYDROXYBENZOATE POLYPRENYLTRANSFERASE, MITOCHONDRIAL"/>
    <property type="match status" value="1"/>
</dbReference>
<keyword evidence="4" id="KW-1003">Cell membrane</keyword>
<feature type="transmembrane region" description="Helical" evidence="9">
    <location>
        <begin position="139"/>
        <end position="158"/>
    </location>
</feature>
<evidence type="ECO:0000256" key="2">
    <source>
        <dbReference type="ARBA" id="ARBA00004141"/>
    </source>
</evidence>
<feature type="transmembrane region" description="Helical" evidence="9">
    <location>
        <begin position="236"/>
        <end position="255"/>
    </location>
</feature>
<sequence>MIRPQTVSRYASMVKFSHTIFAMPFALVGYAYALQTTDAEFSLLLLVKVLLAMVFARNTAMGFNRYADRRIDALNPRTRNREIPAGIITPRRALIFVIVNAALFLAVALWINRLAFFLAPAALLVLVGYSFTKRFTAWCHIVLGVALGIAPVGAYIAVTGEIAVFPVLLTGLVITWCGGFDVIYALQDVEFDRSHSLHSIPARFGVRGGILISILLHLISVYAVVVAGLYYGGGTLYWIGAGLFVGLLIFQHLLVSPKNLSRIGLAFGTTNGIASVCYAAFTIADLCF</sequence>
<proteinExistence type="inferred from homology"/>
<dbReference type="RefSeq" id="WP_118657243.1">
    <property type="nucleotide sequence ID" value="NZ_JACOOK010000008.1"/>
</dbReference>
<name>A0ABR7CQA0_9BACT</name>
<keyword evidence="11" id="KW-1185">Reference proteome</keyword>
<feature type="transmembrane region" description="Helical" evidence="9">
    <location>
        <begin position="117"/>
        <end position="132"/>
    </location>
</feature>
<feature type="transmembrane region" description="Helical" evidence="9">
    <location>
        <begin position="12"/>
        <end position="33"/>
    </location>
</feature>
<gene>
    <name evidence="10" type="ORF">H8S08_11925</name>
</gene>
<feature type="transmembrane region" description="Helical" evidence="9">
    <location>
        <begin position="206"/>
        <end position="230"/>
    </location>
</feature>
<feature type="transmembrane region" description="Helical" evidence="9">
    <location>
        <begin position="39"/>
        <end position="56"/>
    </location>
</feature>
<dbReference type="EMBL" id="JACOOK010000008">
    <property type="protein sequence ID" value="MBC5617712.1"/>
    <property type="molecule type" value="Genomic_DNA"/>
</dbReference>
<keyword evidence="6 9" id="KW-0812">Transmembrane</keyword>
<dbReference type="Proteomes" id="UP000636891">
    <property type="component" value="Unassembled WGS sequence"/>
</dbReference>
<dbReference type="InterPro" id="IPR039653">
    <property type="entry name" value="Prenyltransferase"/>
</dbReference>
<reference evidence="10 11" key="1">
    <citation type="submission" date="2020-08" db="EMBL/GenBank/DDBJ databases">
        <title>Genome public.</title>
        <authorList>
            <person name="Liu C."/>
            <person name="Sun Q."/>
        </authorList>
    </citation>
    <scope>NUCLEOTIDE SEQUENCE [LARGE SCALE GENOMIC DNA]</scope>
    <source>
        <strain evidence="10 11">New-7</strain>
    </source>
</reference>
<dbReference type="CDD" id="cd13959">
    <property type="entry name" value="PT_UbiA_COQ2"/>
    <property type="match status" value="1"/>
</dbReference>
<keyword evidence="5" id="KW-0808">Transferase</keyword>
<evidence type="ECO:0000256" key="6">
    <source>
        <dbReference type="ARBA" id="ARBA00022692"/>
    </source>
</evidence>
<protein>
    <submittedName>
        <fullName evidence="10">UbiA family prenyltransferase</fullName>
    </submittedName>
</protein>
<feature type="transmembrane region" description="Helical" evidence="9">
    <location>
        <begin position="93"/>
        <end position="111"/>
    </location>
</feature>